<dbReference type="InterPro" id="IPR027417">
    <property type="entry name" value="P-loop_NTPase"/>
</dbReference>
<dbReference type="PANTHER" id="PTHR41287">
    <property type="match status" value="1"/>
</dbReference>
<protein>
    <submittedName>
        <fullName evidence="4">Terminase large subunit</fullName>
    </submittedName>
</protein>
<reference evidence="4" key="2">
    <citation type="submission" date="2018-07" db="EMBL/GenBank/DDBJ databases">
        <authorList>
            <consortium name="NCBI Pathogen Detection Project"/>
        </authorList>
    </citation>
    <scope>NUCLEOTIDE SEQUENCE</scope>
    <source>
        <strain evidence="4">Salmonella enterica</strain>
    </source>
</reference>
<accession>A0A751UQC1</accession>
<dbReference type="InterPro" id="IPR046461">
    <property type="entry name" value="TerL_ATPase"/>
</dbReference>
<proteinExistence type="predicted"/>
<dbReference type="Pfam" id="PF03354">
    <property type="entry name" value="TerL_ATPase"/>
    <property type="match status" value="1"/>
</dbReference>
<feature type="domain" description="Terminase large subunit-like ATPase" evidence="1">
    <location>
        <begin position="82"/>
        <end position="255"/>
    </location>
</feature>
<feature type="domain" description="Terminase large subunit-like endonuclease" evidence="2">
    <location>
        <begin position="262"/>
        <end position="553"/>
    </location>
</feature>
<dbReference type="Gene3D" id="3.40.50.300">
    <property type="entry name" value="P-loop containing nucleotide triphosphate hydrolases"/>
    <property type="match status" value="1"/>
</dbReference>
<name>A0A751UQC1_SALET</name>
<dbReference type="InterPro" id="IPR005021">
    <property type="entry name" value="Terminase_largesu-like"/>
</dbReference>
<reference evidence="4" key="1">
    <citation type="journal article" date="2018" name="Genome Biol.">
        <title>SKESA: strategic k-mer extension for scrupulous assemblies.</title>
        <authorList>
            <person name="Souvorov A."/>
            <person name="Agarwala R."/>
            <person name="Lipman D.J."/>
        </authorList>
    </citation>
    <scope>NUCLEOTIDE SEQUENCE</scope>
    <source>
        <strain evidence="4">Salmonella enterica</strain>
    </source>
</reference>
<dbReference type="Pfam" id="PF20441">
    <property type="entry name" value="TerL_nuclease"/>
    <property type="match status" value="1"/>
</dbReference>
<dbReference type="EMBL" id="DAAWBQ010000033">
    <property type="protein sequence ID" value="HAF7194046.1"/>
    <property type="molecule type" value="Genomic_DNA"/>
</dbReference>
<dbReference type="EMBL" id="DAAMKB010000033">
    <property type="protein sequence ID" value="HAC7044944.1"/>
    <property type="molecule type" value="Genomic_DNA"/>
</dbReference>
<gene>
    <name evidence="3" type="ORF">G0E04_12795</name>
    <name evidence="4" type="ORF">G9X10_002448</name>
</gene>
<evidence type="ECO:0000259" key="2">
    <source>
        <dbReference type="Pfam" id="PF20441"/>
    </source>
</evidence>
<organism evidence="4">
    <name type="scientific">Salmonella enterica subsp. enterica serovar Napoli</name>
    <dbReference type="NCBI Taxonomy" id="1151001"/>
    <lineage>
        <taxon>Bacteria</taxon>
        <taxon>Pseudomonadati</taxon>
        <taxon>Pseudomonadota</taxon>
        <taxon>Gammaproteobacteria</taxon>
        <taxon>Enterobacterales</taxon>
        <taxon>Enterobacteriaceae</taxon>
        <taxon>Salmonella</taxon>
    </lineage>
</organism>
<evidence type="ECO:0000313" key="4">
    <source>
        <dbReference type="EMBL" id="HAF7194046.1"/>
    </source>
</evidence>
<evidence type="ECO:0000259" key="1">
    <source>
        <dbReference type="Pfam" id="PF03354"/>
    </source>
</evidence>
<evidence type="ECO:0000313" key="3">
    <source>
        <dbReference type="EMBL" id="HAC7044944.1"/>
    </source>
</evidence>
<dbReference type="GO" id="GO:0004519">
    <property type="term" value="F:endonuclease activity"/>
    <property type="evidence" value="ECO:0007669"/>
    <property type="project" value="InterPro"/>
</dbReference>
<sequence length="571" mass="63810">MAAYPSVNLANAYARDVLSGKILACRYIKLACQRHFDDLKKSLDKNYPYQFNRDLAERACRFVQLLPHSSGDLAGQKLKLEPWQSFIFCSIFGWVTKTDKKRRFREAYIRVARKNGKSFFAAGIGTYMFCADGENSAEVYCGATTMAQAKKVFTPARQMADRLPSLRAKFDISVWVDSLTRPDGSVFAPMAGKPGDGDSPHCAIIDEYHEHDTDHMYEAMTMGMGARSQPLTLIITTAGTSLESPCYDKDKEVKEALSGIVSNDRLFGMIYELDDGDDWTDPKNLIKANPNLDVSIKYSDLVELLEVAKQVPRKVNAFKTKRLNIWVSGKSAFYNMAQWQAAEDKSLRYEDFAGEDYYLGLDLAQRLDLNAGVGVFVREIEGKKHYYCIRPKFWVPEDTVRSTDPKIAKTADRYVKFVEMGVLEATDGAEADYREILASIIDLQDIHKVRISEIPIDPSGATALSHELQDNGFEPISIRQDYTNMSPPMKELEAALAGGRFHHDGNPVLSWCISNVIGKTVPGSDDIVRPTKGDKQSKIDGATALFMAIGRAMLNGRVSNSSVYDEEDIAC</sequence>
<dbReference type="AlphaFoldDB" id="A0A751UQC1"/>
<comment type="caution">
    <text evidence="4">The sequence shown here is derived from an EMBL/GenBank/DDBJ whole genome shotgun (WGS) entry which is preliminary data.</text>
</comment>
<dbReference type="InterPro" id="IPR046462">
    <property type="entry name" value="TerL_nuclease"/>
</dbReference>
<dbReference type="PANTHER" id="PTHR41287:SF1">
    <property type="entry name" value="PROTEIN YMFN"/>
    <property type="match status" value="1"/>
</dbReference>